<dbReference type="NCBIfam" id="TIGR04123">
    <property type="entry name" value="P_estr_lig_assc"/>
    <property type="match status" value="1"/>
</dbReference>
<dbReference type="GO" id="GO:0004519">
    <property type="term" value="F:endonuclease activity"/>
    <property type="evidence" value="ECO:0007669"/>
    <property type="project" value="UniProtKB-KW"/>
</dbReference>
<dbReference type="AlphaFoldDB" id="A0AA49GI47"/>
<dbReference type="Gene3D" id="3.60.21.10">
    <property type="match status" value="1"/>
</dbReference>
<keyword evidence="2" id="KW-0255">Endonuclease</keyword>
<dbReference type="GO" id="GO:0016874">
    <property type="term" value="F:ligase activity"/>
    <property type="evidence" value="ECO:0007669"/>
    <property type="project" value="UniProtKB-KW"/>
</dbReference>
<evidence type="ECO:0000313" key="3">
    <source>
        <dbReference type="Proteomes" id="UP001244443"/>
    </source>
</evidence>
<dbReference type="SUPFAM" id="SSF56300">
    <property type="entry name" value="Metallo-dependent phosphatases"/>
    <property type="match status" value="1"/>
</dbReference>
<reference evidence="2" key="1">
    <citation type="submission" date="2023-08" db="EMBL/GenBank/DDBJ databases">
        <title>Comparative genomics and taxonomic characterization of three novel marine species of genus Marivirga.</title>
        <authorList>
            <person name="Muhammad N."/>
            <person name="Kim S.-G."/>
        </authorList>
    </citation>
    <scope>NUCLEOTIDE SEQUENCE [LARGE SCALE GENOMIC DNA]</scope>
    <source>
        <strain evidence="2">ABR2-2</strain>
    </source>
</reference>
<feature type="domain" description="Calcineurin-like phosphoesterase" evidence="1">
    <location>
        <begin position="25"/>
        <end position="141"/>
    </location>
</feature>
<sequence>MILKVVGKELELSEDRVIYWSDKEVLFIADLHIGKTSHFRKSGIAIPTGIIDAEIARLEALIKKYHPKRVFFLGDLFHSDLNHEWTLFDHFLNRNSTVEFILIKGNHDILPKTIYDQSILKIEEEPFQLDSFILSHHPLIKSQLKQGYINLCGHIHPGLSIKTKGRSYLKLPCFYHKKNQLILPAFGKLTGLAKISPSKEETVFVTLNNSVKEIKLNKH</sequence>
<dbReference type="EMBL" id="CP129970">
    <property type="protein sequence ID" value="WKK84820.2"/>
    <property type="molecule type" value="Genomic_DNA"/>
</dbReference>
<dbReference type="Proteomes" id="UP001244443">
    <property type="component" value="Chromosome"/>
</dbReference>
<dbReference type="Pfam" id="PF00149">
    <property type="entry name" value="Metallophos"/>
    <property type="match status" value="1"/>
</dbReference>
<dbReference type="InterPro" id="IPR004843">
    <property type="entry name" value="Calcineurin-like_PHP"/>
</dbReference>
<gene>
    <name evidence="2" type="primary">pdeM</name>
    <name evidence="2" type="ORF">QYS48_22385</name>
</gene>
<keyword evidence="2" id="KW-0436">Ligase</keyword>
<keyword evidence="2" id="KW-0540">Nuclease</keyword>
<dbReference type="PANTHER" id="PTHR39323">
    <property type="entry name" value="BLR1149 PROTEIN"/>
    <property type="match status" value="1"/>
</dbReference>
<dbReference type="PANTHER" id="PTHR39323:SF1">
    <property type="entry name" value="BLR1149 PROTEIN"/>
    <property type="match status" value="1"/>
</dbReference>
<organism evidence="2 3">
    <name type="scientific">Marivirga arenosa</name>
    <dbReference type="NCBI Taxonomy" id="3059076"/>
    <lineage>
        <taxon>Bacteria</taxon>
        <taxon>Pseudomonadati</taxon>
        <taxon>Bacteroidota</taxon>
        <taxon>Cytophagia</taxon>
        <taxon>Cytophagales</taxon>
        <taxon>Marivirgaceae</taxon>
        <taxon>Marivirga</taxon>
    </lineage>
</organism>
<dbReference type="RefSeq" id="WP_308356407.1">
    <property type="nucleotide sequence ID" value="NZ_CP129970.2"/>
</dbReference>
<dbReference type="GO" id="GO:0016787">
    <property type="term" value="F:hydrolase activity"/>
    <property type="evidence" value="ECO:0007669"/>
    <property type="project" value="UniProtKB-KW"/>
</dbReference>
<accession>A0AA49GI47</accession>
<dbReference type="InterPro" id="IPR026336">
    <property type="entry name" value="PdeM-like"/>
</dbReference>
<keyword evidence="3" id="KW-1185">Reference proteome</keyword>
<dbReference type="PIRSF" id="PIRSF000887">
    <property type="entry name" value="Pesterase_MJ0037"/>
    <property type="match status" value="1"/>
</dbReference>
<name>A0AA49GI47_9BACT</name>
<protein>
    <submittedName>
        <fullName evidence="2">Ligase-associated DNA damage response endonuclease PdeM</fullName>
        <ecNumber evidence="2">3.1.-.-</ecNumber>
    </submittedName>
</protein>
<dbReference type="InterPro" id="IPR024173">
    <property type="entry name" value="Pesterase_MJ0037-like"/>
</dbReference>
<keyword evidence="2" id="KW-0378">Hydrolase</keyword>
<evidence type="ECO:0000313" key="2">
    <source>
        <dbReference type="EMBL" id="WKK84820.2"/>
    </source>
</evidence>
<dbReference type="InterPro" id="IPR029052">
    <property type="entry name" value="Metallo-depent_PP-like"/>
</dbReference>
<proteinExistence type="predicted"/>
<evidence type="ECO:0000259" key="1">
    <source>
        <dbReference type="Pfam" id="PF00149"/>
    </source>
</evidence>
<dbReference type="EC" id="3.1.-.-" evidence="2"/>